<sequence length="141" mass="16101">MGKASDLLLPRVYGLKPPRVKGQIMPKLYASRFCLLFPAVPERQHGASEQPSFESIRVQAGTFLFSGDKEVFREPVPYSCIRRSCGMTTLDGHLIRFTKERISDQSHCLETRSRELEHCCELYARLSSYKMMMLAFSAMDS</sequence>
<reference evidence="1 2" key="1">
    <citation type="journal article" date="2016" name="Nat. Commun.">
        <title>Extremotolerant tardigrade genome and improved radiotolerance of human cultured cells by tardigrade-unique protein.</title>
        <authorList>
            <person name="Hashimoto T."/>
            <person name="Horikawa D.D."/>
            <person name="Saito Y."/>
            <person name="Kuwahara H."/>
            <person name="Kozuka-Hata H."/>
            <person name="Shin-I T."/>
            <person name="Minakuchi Y."/>
            <person name="Ohishi K."/>
            <person name="Motoyama A."/>
            <person name="Aizu T."/>
            <person name="Enomoto A."/>
            <person name="Kondo K."/>
            <person name="Tanaka S."/>
            <person name="Hara Y."/>
            <person name="Koshikawa S."/>
            <person name="Sagara H."/>
            <person name="Miura T."/>
            <person name="Yokobori S."/>
            <person name="Miyagawa K."/>
            <person name="Suzuki Y."/>
            <person name="Kubo T."/>
            <person name="Oyama M."/>
            <person name="Kohara Y."/>
            <person name="Fujiyama A."/>
            <person name="Arakawa K."/>
            <person name="Katayama T."/>
            <person name="Toyoda A."/>
            <person name="Kunieda T."/>
        </authorList>
    </citation>
    <scope>NUCLEOTIDE SEQUENCE [LARGE SCALE GENOMIC DNA]</scope>
    <source>
        <strain evidence="1 2">YOKOZUNA-1</strain>
    </source>
</reference>
<dbReference type="Proteomes" id="UP000186922">
    <property type="component" value="Unassembled WGS sequence"/>
</dbReference>
<accession>A0A1D1VW68</accession>
<dbReference type="EMBL" id="BDGG01000010">
    <property type="protein sequence ID" value="GAV04038.1"/>
    <property type="molecule type" value="Genomic_DNA"/>
</dbReference>
<protein>
    <submittedName>
        <fullName evidence="1">Uncharacterized protein</fullName>
    </submittedName>
</protein>
<organism evidence="1 2">
    <name type="scientific">Ramazzottius varieornatus</name>
    <name type="common">Water bear</name>
    <name type="synonym">Tardigrade</name>
    <dbReference type="NCBI Taxonomy" id="947166"/>
    <lineage>
        <taxon>Eukaryota</taxon>
        <taxon>Metazoa</taxon>
        <taxon>Ecdysozoa</taxon>
        <taxon>Tardigrada</taxon>
        <taxon>Eutardigrada</taxon>
        <taxon>Parachela</taxon>
        <taxon>Hypsibioidea</taxon>
        <taxon>Ramazzottiidae</taxon>
        <taxon>Ramazzottius</taxon>
    </lineage>
</organism>
<evidence type="ECO:0000313" key="2">
    <source>
        <dbReference type="Proteomes" id="UP000186922"/>
    </source>
</evidence>
<gene>
    <name evidence="1" type="primary">RvY_14381</name>
    <name evidence="1" type="synonym">RvY_14381.1</name>
    <name evidence="1" type="ORF">RvY_14381-1</name>
</gene>
<name>A0A1D1VW68_RAMVA</name>
<evidence type="ECO:0000313" key="1">
    <source>
        <dbReference type="EMBL" id="GAV04038.1"/>
    </source>
</evidence>
<proteinExistence type="predicted"/>
<keyword evidence="2" id="KW-1185">Reference proteome</keyword>
<comment type="caution">
    <text evidence="1">The sequence shown here is derived from an EMBL/GenBank/DDBJ whole genome shotgun (WGS) entry which is preliminary data.</text>
</comment>
<dbReference type="AlphaFoldDB" id="A0A1D1VW68"/>